<accession>A0ACC2T2C1</accession>
<protein>
    <submittedName>
        <fullName evidence="1">Uncharacterized protein</fullName>
    </submittedName>
</protein>
<keyword evidence="2" id="KW-1185">Reference proteome</keyword>
<proteinExistence type="predicted"/>
<organism evidence="1 2">
    <name type="scientific">Entomophthora muscae</name>
    <dbReference type="NCBI Taxonomy" id="34485"/>
    <lineage>
        <taxon>Eukaryota</taxon>
        <taxon>Fungi</taxon>
        <taxon>Fungi incertae sedis</taxon>
        <taxon>Zoopagomycota</taxon>
        <taxon>Entomophthoromycotina</taxon>
        <taxon>Entomophthoromycetes</taxon>
        <taxon>Entomophthorales</taxon>
        <taxon>Entomophthoraceae</taxon>
        <taxon>Entomophthora</taxon>
    </lineage>
</organism>
<evidence type="ECO:0000313" key="2">
    <source>
        <dbReference type="Proteomes" id="UP001165960"/>
    </source>
</evidence>
<name>A0ACC2T2C1_9FUNG</name>
<gene>
    <name evidence="1" type="ORF">DSO57_1026537</name>
</gene>
<sequence length="148" mass="16592">MDQLFEDTALIISSAELFRENPKLKQKAHREVSALQPHRREELYLAGTGASRTEGAINEQMTHIILDGLPNVCIAPSDITFIMADGSKKFCLGIAKGLNLWIGGAEITIDTAIFNYHKYTCLLGRKTMTDMGITTQYLVNKWVIKYNN</sequence>
<reference evidence="1" key="1">
    <citation type="submission" date="2022-04" db="EMBL/GenBank/DDBJ databases">
        <title>Genome of the entomopathogenic fungus Entomophthora muscae.</title>
        <authorList>
            <person name="Elya C."/>
            <person name="Lovett B.R."/>
            <person name="Lee E."/>
            <person name="Macias A.M."/>
            <person name="Hajek A.E."/>
            <person name="De Bivort B.L."/>
            <person name="Kasson M.T."/>
            <person name="De Fine Licht H.H."/>
            <person name="Stajich J.E."/>
        </authorList>
    </citation>
    <scope>NUCLEOTIDE SEQUENCE</scope>
    <source>
        <strain evidence="1">Berkeley</strain>
    </source>
</reference>
<comment type="caution">
    <text evidence="1">The sequence shown here is derived from an EMBL/GenBank/DDBJ whole genome shotgun (WGS) entry which is preliminary data.</text>
</comment>
<evidence type="ECO:0000313" key="1">
    <source>
        <dbReference type="EMBL" id="KAJ9068655.1"/>
    </source>
</evidence>
<dbReference type="Proteomes" id="UP001165960">
    <property type="component" value="Unassembled WGS sequence"/>
</dbReference>
<dbReference type="EMBL" id="QTSX02003706">
    <property type="protein sequence ID" value="KAJ9068655.1"/>
    <property type="molecule type" value="Genomic_DNA"/>
</dbReference>